<keyword evidence="8" id="KW-1185">Reference proteome</keyword>
<feature type="compositionally biased region" description="Basic and acidic residues" evidence="5">
    <location>
        <begin position="307"/>
        <end position="324"/>
    </location>
</feature>
<evidence type="ECO:0000313" key="8">
    <source>
        <dbReference type="Proteomes" id="UP000078397"/>
    </source>
</evidence>
<evidence type="ECO:0000313" key="7">
    <source>
        <dbReference type="EMBL" id="OAQ62738.1"/>
    </source>
</evidence>
<dbReference type="RefSeq" id="XP_018140318.1">
    <property type="nucleotide sequence ID" value="XM_018289462.1"/>
</dbReference>
<evidence type="ECO:0000256" key="4">
    <source>
        <dbReference type="ARBA" id="ARBA00023136"/>
    </source>
</evidence>
<feature type="transmembrane region" description="Helical" evidence="6">
    <location>
        <begin position="194"/>
        <end position="216"/>
    </location>
</feature>
<feature type="transmembrane region" description="Helical" evidence="6">
    <location>
        <begin position="116"/>
        <end position="133"/>
    </location>
</feature>
<gene>
    <name evidence="7" type="ORF">VFPPC_11206</name>
</gene>
<reference evidence="7 8" key="1">
    <citation type="journal article" date="2016" name="PLoS Pathog.">
        <title>Biosynthesis of antibiotic leucinostatins in bio-control fungus Purpureocillium lilacinum and their inhibition on phytophthora revealed by genome mining.</title>
        <authorList>
            <person name="Wang G."/>
            <person name="Liu Z."/>
            <person name="Lin R."/>
            <person name="Li E."/>
            <person name="Mao Z."/>
            <person name="Ling J."/>
            <person name="Yang Y."/>
            <person name="Yin W.B."/>
            <person name="Xie B."/>
        </authorList>
    </citation>
    <scope>NUCLEOTIDE SEQUENCE [LARGE SCALE GENOMIC DNA]</scope>
    <source>
        <strain evidence="7">170</strain>
    </source>
</reference>
<dbReference type="InterPro" id="IPR003689">
    <property type="entry name" value="ZIP"/>
</dbReference>
<dbReference type="PANTHER" id="PTHR11040">
    <property type="entry name" value="ZINC/IRON TRANSPORTER"/>
    <property type="match status" value="1"/>
</dbReference>
<feature type="transmembrane region" description="Helical" evidence="6">
    <location>
        <begin position="423"/>
        <end position="441"/>
    </location>
</feature>
<protein>
    <submittedName>
        <fullName evidence="7">Plasma membrane zinc ion transporter</fullName>
    </submittedName>
</protein>
<dbReference type="Proteomes" id="UP000078397">
    <property type="component" value="Unassembled WGS sequence"/>
</dbReference>
<feature type="transmembrane region" description="Helical" evidence="6">
    <location>
        <begin position="269"/>
        <end position="291"/>
    </location>
</feature>
<feature type="transmembrane region" description="Helical" evidence="6">
    <location>
        <begin position="488"/>
        <end position="510"/>
    </location>
</feature>
<dbReference type="EMBL" id="LSBJ02000006">
    <property type="protein sequence ID" value="OAQ62738.1"/>
    <property type="molecule type" value="Genomic_DNA"/>
</dbReference>
<sequence>MICLNKADEGTFRHLGYNQSPPALSADQTTRQDLNGISNLREYVAASQDDASGGGTGGMLGETAMCDKLRREGEPDLPVRKALDARQWACCSFLRFKAVAGDRLVWVSSTGCLERLWSWTTWIASVLFFSYIISSLRMSTTGIETASPIVESVAINSSVLHDVLAVSPVLRRDLSKRSSCATGGVDKNKYNTGLHVAALFIIWFVSTLGCAFPIMAAKFPGLRIPRRFFFAVRHFGTGVLIATAFVHLLPTAFVSLGNPCLGKFWTEDYSAMPGAIALAAIFLVTIIEMVFHPSRHVPPADIVAKPRSKEQIEEATDSEGHPIRDMGPLRGRSSSMGQGLSQLNQAALAEQICSRGRDDECAIAKSANESHDVIDHGEFEQAVLTPEQKRKKDRLQCILLEMGILFHSVFIGMALSVSIGNDFIVLLIAIVFHQTFEGLALGSRISVIEWGEKTWQPWIMALAYGCTTPIGQAIGLATHMLYSPDSEIGLIVVGVMNAISAGLLTFASLVELLSEDFLSDESWRHLRGKSRVVACLLVFSGAFGMSLVGAWA</sequence>
<evidence type="ECO:0000256" key="2">
    <source>
        <dbReference type="ARBA" id="ARBA00022692"/>
    </source>
</evidence>
<dbReference type="PANTHER" id="PTHR11040:SF55">
    <property type="entry name" value="MEMBRANE ZINC ION TRANSPORTER, PUTATIVE (AFU_ORTHOLOGUE AFUA_6G00470)-RELATED"/>
    <property type="match status" value="1"/>
</dbReference>
<feature type="transmembrane region" description="Helical" evidence="6">
    <location>
        <begin position="398"/>
        <end position="417"/>
    </location>
</feature>
<accession>A0A179FBD8</accession>
<feature type="transmembrane region" description="Helical" evidence="6">
    <location>
        <begin position="228"/>
        <end position="249"/>
    </location>
</feature>
<dbReference type="OrthoDB" id="448280at2759"/>
<dbReference type="AlphaFoldDB" id="A0A179FBD8"/>
<organism evidence="7 8">
    <name type="scientific">Pochonia chlamydosporia 170</name>
    <dbReference type="NCBI Taxonomy" id="1380566"/>
    <lineage>
        <taxon>Eukaryota</taxon>
        <taxon>Fungi</taxon>
        <taxon>Dikarya</taxon>
        <taxon>Ascomycota</taxon>
        <taxon>Pezizomycotina</taxon>
        <taxon>Sordariomycetes</taxon>
        <taxon>Hypocreomycetidae</taxon>
        <taxon>Hypocreales</taxon>
        <taxon>Clavicipitaceae</taxon>
        <taxon>Pochonia</taxon>
    </lineage>
</organism>
<dbReference type="GeneID" id="28853456"/>
<keyword evidence="2 6" id="KW-0812">Transmembrane</keyword>
<evidence type="ECO:0000256" key="5">
    <source>
        <dbReference type="SAM" id="MobiDB-lite"/>
    </source>
</evidence>
<proteinExistence type="predicted"/>
<comment type="subcellular location">
    <subcellularLocation>
        <location evidence="1">Membrane</location>
        <topology evidence="1">Multi-pass membrane protein</topology>
    </subcellularLocation>
</comment>
<dbReference type="GO" id="GO:0005886">
    <property type="term" value="C:plasma membrane"/>
    <property type="evidence" value="ECO:0007669"/>
    <property type="project" value="TreeGrafter"/>
</dbReference>
<dbReference type="GO" id="GO:0005385">
    <property type="term" value="F:zinc ion transmembrane transporter activity"/>
    <property type="evidence" value="ECO:0007669"/>
    <property type="project" value="TreeGrafter"/>
</dbReference>
<feature type="transmembrane region" description="Helical" evidence="6">
    <location>
        <begin position="461"/>
        <end position="482"/>
    </location>
</feature>
<evidence type="ECO:0000256" key="6">
    <source>
        <dbReference type="SAM" id="Phobius"/>
    </source>
</evidence>
<name>A0A179FBD8_METCM</name>
<evidence type="ECO:0000256" key="1">
    <source>
        <dbReference type="ARBA" id="ARBA00004141"/>
    </source>
</evidence>
<feature type="transmembrane region" description="Helical" evidence="6">
    <location>
        <begin position="531"/>
        <end position="551"/>
    </location>
</feature>
<dbReference type="Pfam" id="PF02535">
    <property type="entry name" value="Zip"/>
    <property type="match status" value="1"/>
</dbReference>
<evidence type="ECO:0000256" key="3">
    <source>
        <dbReference type="ARBA" id="ARBA00022989"/>
    </source>
</evidence>
<keyword evidence="3 6" id="KW-1133">Transmembrane helix</keyword>
<comment type="caution">
    <text evidence="7">The sequence shown here is derived from an EMBL/GenBank/DDBJ whole genome shotgun (WGS) entry which is preliminary data.</text>
</comment>
<dbReference type="KEGG" id="pchm:VFPPC_11206"/>
<dbReference type="STRING" id="1380566.A0A179FBD8"/>
<keyword evidence="4 6" id="KW-0472">Membrane</keyword>
<feature type="region of interest" description="Disordered" evidence="5">
    <location>
        <begin position="307"/>
        <end position="328"/>
    </location>
</feature>